<dbReference type="SUPFAM" id="SSF55781">
    <property type="entry name" value="GAF domain-like"/>
    <property type="match status" value="1"/>
</dbReference>
<dbReference type="Gene3D" id="3.30.565.10">
    <property type="entry name" value="Histidine kinase-like ATPase, C-terminal domain"/>
    <property type="match status" value="1"/>
</dbReference>
<dbReference type="PRINTS" id="PR00344">
    <property type="entry name" value="BCTRLSENSOR"/>
</dbReference>
<dbReference type="InterPro" id="IPR029016">
    <property type="entry name" value="GAF-like_dom_sf"/>
</dbReference>
<feature type="region of interest" description="Disordered" evidence="16">
    <location>
        <begin position="362"/>
        <end position="416"/>
    </location>
</feature>
<reference evidence="18 19" key="1">
    <citation type="submission" date="2018-08" db="EMBL/GenBank/DDBJ databases">
        <title>Actinomadura jelena sp. nov., a novel Actinomycete isolated from soil in Chad.</title>
        <authorList>
            <person name="Shi L."/>
        </authorList>
    </citation>
    <scope>NUCLEOTIDE SEQUENCE [LARGE SCALE GENOMIC DNA]</scope>
    <source>
        <strain evidence="18 19">NEAU-G17</strain>
    </source>
</reference>
<evidence type="ECO:0000256" key="4">
    <source>
        <dbReference type="ARBA" id="ARBA00012438"/>
    </source>
</evidence>
<dbReference type="Gene3D" id="1.20.5.1930">
    <property type="match status" value="1"/>
</dbReference>
<dbReference type="InterPro" id="IPR036890">
    <property type="entry name" value="HATPase_C_sf"/>
</dbReference>
<evidence type="ECO:0000256" key="6">
    <source>
        <dbReference type="ARBA" id="ARBA00022485"/>
    </source>
</evidence>
<dbReference type="EC" id="2.7.13.3" evidence="4"/>
<protein>
    <recommendedName>
        <fullName evidence="5">Oxygen sensor histidine kinase NreB</fullName>
        <ecNumber evidence="4">2.7.13.3</ecNumber>
    </recommendedName>
    <alternativeName>
        <fullName evidence="15">Nitrogen regulation protein B</fullName>
    </alternativeName>
</protein>
<sequence>MHAVSSAVLAVTRHLSVREVLQVIVRAAARLLDARYAALGVPDDEGSFAEFVVEGVSSAQWDRIGPMPRQHGMLAAMLRDSEPRRLADIRREPEFEGWPAAHPVLKDFLGVPIRDGEQVLGLLFLANRRSPAPDADALPASDGPSRTFSNGTSAESDSPSDSSAEGDSAADGGSVGRRGFSERDQELLTLFAAHAAIAITNARLYEANRELTVVAERNRLARELHDAVAQRLFSLRLTARAASALAERDPARAVRELDQVERLAADALAELRAVIFELRPADLADGLAASLRKHVEVLDRAYGARVVCEADGAVLLPEEQELVLFRIAQEALHNALRHAGARTVRVRLAPAPDAVVLEIADDGRGFTPSGPSADGSSTGDTPVNGAARGFGAGDPPANGALDGFGAGDTPGSGGPNGLGLVSMRDRARAIGGTLSIDTAPGRGTVVRVEVAL</sequence>
<keyword evidence="13" id="KW-0411">Iron-sulfur</keyword>
<dbReference type="OrthoDB" id="144293at2"/>
<dbReference type="InterPro" id="IPR050482">
    <property type="entry name" value="Sensor_HK_TwoCompSys"/>
</dbReference>
<evidence type="ECO:0000256" key="15">
    <source>
        <dbReference type="ARBA" id="ARBA00030800"/>
    </source>
</evidence>
<dbReference type="GO" id="GO:0016020">
    <property type="term" value="C:membrane"/>
    <property type="evidence" value="ECO:0007669"/>
    <property type="project" value="InterPro"/>
</dbReference>
<dbReference type="Pfam" id="PF07730">
    <property type="entry name" value="HisKA_3"/>
    <property type="match status" value="1"/>
</dbReference>
<dbReference type="InterPro" id="IPR005467">
    <property type="entry name" value="His_kinase_dom"/>
</dbReference>
<dbReference type="SUPFAM" id="SSF55874">
    <property type="entry name" value="ATPase domain of HSP90 chaperone/DNA topoisomerase II/histidine kinase"/>
    <property type="match status" value="1"/>
</dbReference>
<dbReference type="Proteomes" id="UP000261811">
    <property type="component" value="Unassembled WGS sequence"/>
</dbReference>
<dbReference type="SMART" id="SM00387">
    <property type="entry name" value="HATPase_c"/>
    <property type="match status" value="1"/>
</dbReference>
<dbReference type="PROSITE" id="PS50109">
    <property type="entry name" value="HIS_KIN"/>
    <property type="match status" value="1"/>
</dbReference>
<evidence type="ECO:0000259" key="17">
    <source>
        <dbReference type="PROSITE" id="PS50109"/>
    </source>
</evidence>
<keyword evidence="9" id="KW-0479">Metal-binding</keyword>
<dbReference type="SMART" id="SM00065">
    <property type="entry name" value="GAF"/>
    <property type="match status" value="1"/>
</dbReference>
<keyword evidence="8" id="KW-0808">Transferase</keyword>
<evidence type="ECO:0000256" key="10">
    <source>
        <dbReference type="ARBA" id="ARBA00022777"/>
    </source>
</evidence>
<evidence type="ECO:0000256" key="1">
    <source>
        <dbReference type="ARBA" id="ARBA00000085"/>
    </source>
</evidence>
<dbReference type="AlphaFoldDB" id="A0A372JQR8"/>
<dbReference type="PANTHER" id="PTHR24421">
    <property type="entry name" value="NITRATE/NITRITE SENSOR PROTEIN NARX-RELATED"/>
    <property type="match status" value="1"/>
</dbReference>
<dbReference type="GO" id="GO:0051539">
    <property type="term" value="F:4 iron, 4 sulfur cluster binding"/>
    <property type="evidence" value="ECO:0007669"/>
    <property type="project" value="UniProtKB-KW"/>
</dbReference>
<accession>A0A372JQR8</accession>
<feature type="compositionally biased region" description="Low complexity" evidence="16">
    <location>
        <begin position="133"/>
        <end position="172"/>
    </location>
</feature>
<proteinExistence type="predicted"/>
<evidence type="ECO:0000313" key="18">
    <source>
        <dbReference type="EMBL" id="RFU42385.1"/>
    </source>
</evidence>
<dbReference type="GO" id="GO:0046872">
    <property type="term" value="F:metal ion binding"/>
    <property type="evidence" value="ECO:0007669"/>
    <property type="project" value="UniProtKB-KW"/>
</dbReference>
<evidence type="ECO:0000256" key="16">
    <source>
        <dbReference type="SAM" id="MobiDB-lite"/>
    </source>
</evidence>
<feature type="region of interest" description="Disordered" evidence="16">
    <location>
        <begin position="133"/>
        <end position="178"/>
    </location>
</feature>
<feature type="domain" description="Histidine kinase" evidence="17">
    <location>
        <begin position="219"/>
        <end position="452"/>
    </location>
</feature>
<comment type="cofactor">
    <cofactor evidence="2">
        <name>[4Fe-4S] cluster</name>
        <dbReference type="ChEBI" id="CHEBI:49883"/>
    </cofactor>
</comment>
<name>A0A372JQR8_9ACTN</name>
<dbReference type="GO" id="GO:0046983">
    <property type="term" value="F:protein dimerization activity"/>
    <property type="evidence" value="ECO:0007669"/>
    <property type="project" value="InterPro"/>
</dbReference>
<comment type="subcellular location">
    <subcellularLocation>
        <location evidence="3">Cytoplasm</location>
    </subcellularLocation>
</comment>
<comment type="caution">
    <text evidence="18">The sequence shown here is derived from an EMBL/GenBank/DDBJ whole genome shotgun (WGS) entry which is preliminary data.</text>
</comment>
<keyword evidence="12" id="KW-0902">Two-component regulatory system</keyword>
<keyword evidence="6" id="KW-0004">4Fe-4S</keyword>
<dbReference type="GO" id="GO:0000155">
    <property type="term" value="F:phosphorelay sensor kinase activity"/>
    <property type="evidence" value="ECO:0007669"/>
    <property type="project" value="InterPro"/>
</dbReference>
<evidence type="ECO:0000256" key="7">
    <source>
        <dbReference type="ARBA" id="ARBA00022490"/>
    </source>
</evidence>
<keyword evidence="11" id="KW-0408">Iron</keyword>
<evidence type="ECO:0000256" key="13">
    <source>
        <dbReference type="ARBA" id="ARBA00023014"/>
    </source>
</evidence>
<comment type="function">
    <text evidence="14">Member of the two-component regulatory system NreB/NreC involved in the control of dissimilatory nitrate/nitrite reduction in response to oxygen. NreB functions as a direct oxygen sensor histidine kinase which is autophosphorylated, in the absence of oxygen, probably at the conserved histidine residue, and transfers its phosphate group probably to a conserved aspartate residue of NreC. NreB/NreC activates the expression of the nitrate (narGHJI) and nitrite (nir) reductase operons, as well as the putative nitrate transporter gene narT.</text>
</comment>
<dbReference type="Gene3D" id="3.30.450.40">
    <property type="match status" value="2"/>
</dbReference>
<dbReference type="InterPro" id="IPR003018">
    <property type="entry name" value="GAF"/>
</dbReference>
<evidence type="ECO:0000313" key="19">
    <source>
        <dbReference type="Proteomes" id="UP000261811"/>
    </source>
</evidence>
<dbReference type="Pfam" id="PF13185">
    <property type="entry name" value="GAF_2"/>
    <property type="match status" value="1"/>
</dbReference>
<keyword evidence="10" id="KW-0418">Kinase</keyword>
<keyword evidence="7" id="KW-0963">Cytoplasm</keyword>
<evidence type="ECO:0000256" key="3">
    <source>
        <dbReference type="ARBA" id="ARBA00004496"/>
    </source>
</evidence>
<evidence type="ECO:0000256" key="14">
    <source>
        <dbReference type="ARBA" id="ARBA00024827"/>
    </source>
</evidence>
<evidence type="ECO:0000256" key="11">
    <source>
        <dbReference type="ARBA" id="ARBA00023004"/>
    </source>
</evidence>
<comment type="catalytic activity">
    <reaction evidence="1">
        <text>ATP + protein L-histidine = ADP + protein N-phospho-L-histidine.</text>
        <dbReference type="EC" id="2.7.13.3"/>
    </reaction>
</comment>
<dbReference type="PANTHER" id="PTHR24421:SF61">
    <property type="entry name" value="OXYGEN SENSOR HISTIDINE KINASE NREB"/>
    <property type="match status" value="1"/>
</dbReference>
<keyword evidence="19" id="KW-1185">Reference proteome</keyword>
<evidence type="ECO:0000256" key="2">
    <source>
        <dbReference type="ARBA" id="ARBA00001966"/>
    </source>
</evidence>
<dbReference type="EMBL" id="QURH01000127">
    <property type="protein sequence ID" value="RFU42385.1"/>
    <property type="molecule type" value="Genomic_DNA"/>
</dbReference>
<feature type="compositionally biased region" description="Gly residues" evidence="16">
    <location>
        <begin position="402"/>
        <end position="416"/>
    </location>
</feature>
<evidence type="ECO:0000256" key="5">
    <source>
        <dbReference type="ARBA" id="ARBA00017322"/>
    </source>
</evidence>
<gene>
    <name evidence="18" type="ORF">DZF91_06855</name>
</gene>
<dbReference type="Pfam" id="PF02518">
    <property type="entry name" value="HATPase_c"/>
    <property type="match status" value="1"/>
</dbReference>
<evidence type="ECO:0000256" key="12">
    <source>
        <dbReference type="ARBA" id="ARBA00023012"/>
    </source>
</evidence>
<dbReference type="InterPro" id="IPR011712">
    <property type="entry name" value="Sig_transdc_His_kin_sub3_dim/P"/>
</dbReference>
<organism evidence="18 19">
    <name type="scientific">Actinomadura logoneensis</name>
    <dbReference type="NCBI Taxonomy" id="2293572"/>
    <lineage>
        <taxon>Bacteria</taxon>
        <taxon>Bacillati</taxon>
        <taxon>Actinomycetota</taxon>
        <taxon>Actinomycetes</taxon>
        <taxon>Streptosporangiales</taxon>
        <taxon>Thermomonosporaceae</taxon>
        <taxon>Actinomadura</taxon>
    </lineage>
</organism>
<dbReference type="InterPro" id="IPR004358">
    <property type="entry name" value="Sig_transdc_His_kin-like_C"/>
</dbReference>
<dbReference type="InterPro" id="IPR003594">
    <property type="entry name" value="HATPase_dom"/>
</dbReference>
<evidence type="ECO:0000256" key="8">
    <source>
        <dbReference type="ARBA" id="ARBA00022679"/>
    </source>
</evidence>
<dbReference type="GO" id="GO:0005737">
    <property type="term" value="C:cytoplasm"/>
    <property type="evidence" value="ECO:0007669"/>
    <property type="project" value="UniProtKB-SubCell"/>
</dbReference>
<dbReference type="CDD" id="cd16917">
    <property type="entry name" value="HATPase_UhpB-NarQ-NarX-like"/>
    <property type="match status" value="1"/>
</dbReference>
<evidence type="ECO:0000256" key="9">
    <source>
        <dbReference type="ARBA" id="ARBA00022723"/>
    </source>
</evidence>